<sequence>MTADEVRAGREVYRDLLTDMMVHDERIVCLDSDTGLFTSVDFGPAANRYVNVGIAELNMMGIAAGLARSGRVPVVNTMATFAVTRALESVKVNVALTGLPVRIVATHGGLAAGHLGPTHHSLEDLAIMRTLPNVTVVVPADAGQTRSLFSEAVATTGPVYFRLGRGATPDLPANLPAARLGEAQTVHHTNRARVTIVACGPYPVTAALDAAAELEAGGVAVTVLNMHTVKPLDVTALLAAAGSSEVVVTVEEHWAAGGLGSAVAEVLAELAPVRVIRVAAAGHFFPVAGSQSWLLARAGVDHNRVVAAARRGIGEPDSPS</sequence>
<dbReference type="PANTHER" id="PTHR43825">
    <property type="entry name" value="PYRUVATE DEHYDROGENASE E1 COMPONENT"/>
    <property type="match status" value="1"/>
</dbReference>
<dbReference type="InterPro" id="IPR009014">
    <property type="entry name" value="Transketo_C/PFOR_II"/>
</dbReference>
<name>A0ABS4PU38_9PSEU</name>
<dbReference type="InterPro" id="IPR029061">
    <property type="entry name" value="THDP-binding"/>
</dbReference>
<dbReference type="SMART" id="SM00861">
    <property type="entry name" value="Transket_pyr"/>
    <property type="match status" value="1"/>
</dbReference>
<evidence type="ECO:0000313" key="3">
    <source>
        <dbReference type="Proteomes" id="UP000741013"/>
    </source>
</evidence>
<dbReference type="InterPro" id="IPR033248">
    <property type="entry name" value="Transketolase_C"/>
</dbReference>
<dbReference type="Proteomes" id="UP000741013">
    <property type="component" value="Unassembled WGS sequence"/>
</dbReference>
<dbReference type="EMBL" id="JAGGMS010000001">
    <property type="protein sequence ID" value="MBP2182942.1"/>
    <property type="molecule type" value="Genomic_DNA"/>
</dbReference>
<evidence type="ECO:0000259" key="1">
    <source>
        <dbReference type="SMART" id="SM00861"/>
    </source>
</evidence>
<protein>
    <submittedName>
        <fullName evidence="2">Transketolase</fullName>
        <ecNumber evidence="2">2.2.1.1</ecNumber>
    </submittedName>
</protein>
<gene>
    <name evidence="2" type="ORF">JOM49_004468</name>
</gene>
<dbReference type="Gene3D" id="3.40.50.970">
    <property type="match status" value="1"/>
</dbReference>
<dbReference type="Pfam" id="PF02780">
    <property type="entry name" value="Transketolase_C"/>
    <property type="match status" value="1"/>
</dbReference>
<dbReference type="InterPro" id="IPR051157">
    <property type="entry name" value="PDH/Transketolase"/>
</dbReference>
<dbReference type="RefSeq" id="WP_308158836.1">
    <property type="nucleotide sequence ID" value="NZ_JAGGMS010000001.1"/>
</dbReference>
<dbReference type="PANTHER" id="PTHR43825:SF5">
    <property type="entry name" value="HYPOTHETICAL TRANSKETOLASE FAMILY PROTEIN"/>
    <property type="match status" value="1"/>
</dbReference>
<keyword evidence="3" id="KW-1185">Reference proteome</keyword>
<dbReference type="CDD" id="cd07033">
    <property type="entry name" value="TPP_PYR_DXS_TK_like"/>
    <property type="match status" value="1"/>
</dbReference>
<accession>A0ABS4PU38</accession>
<evidence type="ECO:0000313" key="2">
    <source>
        <dbReference type="EMBL" id="MBP2182942.1"/>
    </source>
</evidence>
<dbReference type="Pfam" id="PF02779">
    <property type="entry name" value="Transket_pyr"/>
    <property type="match status" value="1"/>
</dbReference>
<dbReference type="Gene3D" id="3.40.50.920">
    <property type="match status" value="1"/>
</dbReference>
<dbReference type="GO" id="GO:0004802">
    <property type="term" value="F:transketolase activity"/>
    <property type="evidence" value="ECO:0007669"/>
    <property type="project" value="UniProtKB-EC"/>
</dbReference>
<reference evidence="2 3" key="1">
    <citation type="submission" date="2021-03" db="EMBL/GenBank/DDBJ databases">
        <title>Sequencing the genomes of 1000 actinobacteria strains.</title>
        <authorList>
            <person name="Klenk H.-P."/>
        </authorList>
    </citation>
    <scope>NUCLEOTIDE SEQUENCE [LARGE SCALE GENOMIC DNA]</scope>
    <source>
        <strain evidence="2 3">DSM 45510</strain>
    </source>
</reference>
<organism evidence="2 3">
    <name type="scientific">Amycolatopsis magusensis</name>
    <dbReference type="NCBI Taxonomy" id="882444"/>
    <lineage>
        <taxon>Bacteria</taxon>
        <taxon>Bacillati</taxon>
        <taxon>Actinomycetota</taxon>
        <taxon>Actinomycetes</taxon>
        <taxon>Pseudonocardiales</taxon>
        <taxon>Pseudonocardiaceae</taxon>
        <taxon>Amycolatopsis</taxon>
    </lineage>
</organism>
<dbReference type="EC" id="2.2.1.1" evidence="2"/>
<keyword evidence="2" id="KW-0808">Transferase</keyword>
<proteinExistence type="predicted"/>
<comment type="caution">
    <text evidence="2">The sequence shown here is derived from an EMBL/GenBank/DDBJ whole genome shotgun (WGS) entry which is preliminary data.</text>
</comment>
<feature type="domain" description="Transketolase-like pyrimidine-binding" evidence="1">
    <location>
        <begin position="7"/>
        <end position="170"/>
    </location>
</feature>
<dbReference type="SUPFAM" id="SSF52518">
    <property type="entry name" value="Thiamin diphosphate-binding fold (THDP-binding)"/>
    <property type="match status" value="1"/>
</dbReference>
<dbReference type="SUPFAM" id="SSF52922">
    <property type="entry name" value="TK C-terminal domain-like"/>
    <property type="match status" value="1"/>
</dbReference>
<dbReference type="InterPro" id="IPR005475">
    <property type="entry name" value="Transketolase-like_Pyr-bd"/>
</dbReference>